<evidence type="ECO:0000256" key="2">
    <source>
        <dbReference type="SAM" id="MobiDB-lite"/>
    </source>
</evidence>
<reference evidence="5 6" key="1">
    <citation type="journal article" date="2015" name="Int. J. Syst. Evol. Microbiol.">
        <title>Roseomonas oryzae sp. nov., isolated from paddy rhizosphere soil.</title>
        <authorList>
            <person name="Ramaprasad E.V."/>
            <person name="Sasikala Ch."/>
            <person name="Ramana Ch.V."/>
        </authorList>
    </citation>
    <scope>NUCLEOTIDE SEQUENCE [LARGE SCALE GENOMIC DNA]</scope>
    <source>
        <strain evidence="5 6">KCTC 42542</strain>
    </source>
</reference>
<keyword evidence="3" id="KW-0812">Transmembrane</keyword>
<feature type="transmembrane region" description="Helical" evidence="3">
    <location>
        <begin position="83"/>
        <end position="101"/>
    </location>
</feature>
<evidence type="ECO:0000259" key="4">
    <source>
        <dbReference type="Pfam" id="PF05532"/>
    </source>
</evidence>
<evidence type="ECO:0000256" key="3">
    <source>
        <dbReference type="SAM" id="Phobius"/>
    </source>
</evidence>
<dbReference type="Gene3D" id="1.10.1470.10">
    <property type="entry name" value="YjbJ"/>
    <property type="match status" value="1"/>
</dbReference>
<dbReference type="AlphaFoldDB" id="A0A5B2TF44"/>
<dbReference type="InterPro" id="IPR036629">
    <property type="entry name" value="YjbJ_sf"/>
</dbReference>
<evidence type="ECO:0000313" key="6">
    <source>
        <dbReference type="Proteomes" id="UP000322110"/>
    </source>
</evidence>
<keyword evidence="3" id="KW-1133">Transmembrane helix</keyword>
<keyword evidence="6" id="KW-1185">Reference proteome</keyword>
<comment type="similarity">
    <text evidence="1">Belongs to the UPF0337 (CsbD) family.</text>
</comment>
<gene>
    <name evidence="5" type="ORF">F0Q34_15435</name>
</gene>
<accession>A0A5B2TF44</accession>
<name>A0A5B2TF44_9PROT</name>
<evidence type="ECO:0000313" key="5">
    <source>
        <dbReference type="EMBL" id="KAA2212430.1"/>
    </source>
</evidence>
<organism evidence="5 6">
    <name type="scientific">Teichococcus oryzae</name>
    <dbReference type="NCBI Taxonomy" id="1608942"/>
    <lineage>
        <taxon>Bacteria</taxon>
        <taxon>Pseudomonadati</taxon>
        <taxon>Pseudomonadota</taxon>
        <taxon>Alphaproteobacteria</taxon>
        <taxon>Acetobacterales</taxon>
        <taxon>Roseomonadaceae</taxon>
        <taxon>Roseomonas</taxon>
    </lineage>
</organism>
<proteinExistence type="inferred from homology"/>
<keyword evidence="3" id="KW-0472">Membrane</keyword>
<dbReference type="PANTHER" id="PTHR34977">
    <property type="entry name" value="UPF0337 PROTEIN YJBJ"/>
    <property type="match status" value="1"/>
</dbReference>
<comment type="caution">
    <text evidence="5">The sequence shown here is derived from an EMBL/GenBank/DDBJ whole genome shotgun (WGS) entry which is preliminary data.</text>
</comment>
<dbReference type="Proteomes" id="UP000322110">
    <property type="component" value="Unassembled WGS sequence"/>
</dbReference>
<feature type="region of interest" description="Disordered" evidence="2">
    <location>
        <begin position="1"/>
        <end position="35"/>
    </location>
</feature>
<protein>
    <submittedName>
        <fullName evidence="5">CsbD family protein</fullName>
    </submittedName>
</protein>
<dbReference type="Pfam" id="PF05532">
    <property type="entry name" value="CsbD"/>
    <property type="match status" value="1"/>
</dbReference>
<evidence type="ECO:0000256" key="1">
    <source>
        <dbReference type="ARBA" id="ARBA00009129"/>
    </source>
</evidence>
<dbReference type="EMBL" id="VUKA01000008">
    <property type="protein sequence ID" value="KAA2212430.1"/>
    <property type="molecule type" value="Genomic_DNA"/>
</dbReference>
<sequence>MSMNKDQVEGTLENVTGQAQEGFGNMADDPEHKMRGMARQVAGRAQHAYGDARDYAQQAGERAREYASHAGERVVRQVEQQPVTTLLIVGAVGYVLGLLTARR</sequence>
<feature type="domain" description="CsbD-like" evidence="4">
    <location>
        <begin position="6"/>
        <end position="57"/>
    </location>
</feature>
<dbReference type="SUPFAM" id="SSF69047">
    <property type="entry name" value="Hypothetical protein YjbJ"/>
    <property type="match status" value="1"/>
</dbReference>
<dbReference type="InterPro" id="IPR008462">
    <property type="entry name" value="CsbD"/>
</dbReference>
<dbReference type="PANTHER" id="PTHR34977:SF1">
    <property type="entry name" value="UPF0337 PROTEIN YJBJ"/>
    <property type="match status" value="1"/>
</dbReference>
<dbReference type="InterPro" id="IPR050423">
    <property type="entry name" value="UPF0337_stress_rsp"/>
</dbReference>